<dbReference type="FunFam" id="3.10.20.90:FF:000058">
    <property type="entry name" value="Octicosapeptide/phox/Bem1p domain kinase superfamily protein"/>
    <property type="match status" value="1"/>
</dbReference>
<dbReference type="SUPFAM" id="SSF54277">
    <property type="entry name" value="CAD &amp; PB1 domains"/>
    <property type="match status" value="1"/>
</dbReference>
<dbReference type="GO" id="GO:0005737">
    <property type="term" value="C:cytoplasm"/>
    <property type="evidence" value="ECO:0007669"/>
    <property type="project" value="UniProtKB-SubCell"/>
</dbReference>
<dbReference type="GO" id="GO:0009734">
    <property type="term" value="P:auxin-activated signaling pathway"/>
    <property type="evidence" value="ECO:0007669"/>
    <property type="project" value="UniProtKB-KW"/>
</dbReference>
<feature type="region of interest" description="Disordered" evidence="11">
    <location>
        <begin position="1"/>
        <end position="26"/>
    </location>
</feature>
<evidence type="ECO:0000256" key="5">
    <source>
        <dbReference type="ARBA" id="ARBA00022679"/>
    </source>
</evidence>
<feature type="domain" description="Protein kinase" evidence="12">
    <location>
        <begin position="642"/>
        <end position="912"/>
    </location>
</feature>
<dbReference type="InterPro" id="IPR001245">
    <property type="entry name" value="Ser-Thr/Tyr_kinase_cat_dom"/>
</dbReference>
<organism evidence="13 14">
    <name type="scientific">Carex littledalei</name>
    <dbReference type="NCBI Taxonomy" id="544730"/>
    <lineage>
        <taxon>Eukaryota</taxon>
        <taxon>Viridiplantae</taxon>
        <taxon>Streptophyta</taxon>
        <taxon>Embryophyta</taxon>
        <taxon>Tracheophyta</taxon>
        <taxon>Spermatophyta</taxon>
        <taxon>Magnoliopsida</taxon>
        <taxon>Liliopsida</taxon>
        <taxon>Poales</taxon>
        <taxon>Cyperaceae</taxon>
        <taxon>Cyperoideae</taxon>
        <taxon>Cariceae</taxon>
        <taxon>Carex</taxon>
        <taxon>Carex subgen. Euthyceras</taxon>
    </lineage>
</organism>
<evidence type="ECO:0000259" key="12">
    <source>
        <dbReference type="PROSITE" id="PS50011"/>
    </source>
</evidence>
<evidence type="ECO:0000256" key="10">
    <source>
        <dbReference type="PROSITE-ProRule" id="PRU10141"/>
    </source>
</evidence>
<dbReference type="PROSITE" id="PS00107">
    <property type="entry name" value="PROTEIN_KINASE_ATP"/>
    <property type="match status" value="1"/>
</dbReference>
<dbReference type="CDD" id="cd13999">
    <property type="entry name" value="STKc_MAP3K-like"/>
    <property type="match status" value="1"/>
</dbReference>
<feature type="compositionally biased region" description="Low complexity" evidence="11">
    <location>
        <begin position="76"/>
        <end position="92"/>
    </location>
</feature>
<protein>
    <submittedName>
        <fullName evidence="13">Serine/threonine-protein kinase EDR1</fullName>
    </submittedName>
</protein>
<keyword evidence="4" id="KW-0597">Phosphoprotein</keyword>
<dbReference type="Gene3D" id="1.10.510.10">
    <property type="entry name" value="Transferase(Phosphotransferase) domain 1"/>
    <property type="match status" value="1"/>
</dbReference>
<evidence type="ECO:0000256" key="7">
    <source>
        <dbReference type="ARBA" id="ARBA00022777"/>
    </source>
</evidence>
<dbReference type="PROSITE" id="PS00108">
    <property type="entry name" value="PROTEIN_KINASE_ST"/>
    <property type="match status" value="1"/>
</dbReference>
<dbReference type="GO" id="GO:0004674">
    <property type="term" value="F:protein serine/threonine kinase activity"/>
    <property type="evidence" value="ECO:0007669"/>
    <property type="project" value="UniProtKB-KW"/>
</dbReference>
<evidence type="ECO:0000256" key="1">
    <source>
        <dbReference type="ARBA" id="ARBA00004496"/>
    </source>
</evidence>
<dbReference type="GO" id="GO:0010928">
    <property type="term" value="P:regulation of auxin mediated signaling pathway"/>
    <property type="evidence" value="ECO:0007669"/>
    <property type="project" value="UniProtKB-ARBA"/>
</dbReference>
<keyword evidence="7 13" id="KW-0418">Kinase</keyword>
<gene>
    <name evidence="13" type="ORF">FCM35_KLT20313</name>
</gene>
<comment type="caution">
    <text evidence="13">The sequence shown here is derived from an EMBL/GenBank/DDBJ whole genome shotgun (WGS) entry which is preliminary data.</text>
</comment>
<dbReference type="GO" id="GO:0005524">
    <property type="term" value="F:ATP binding"/>
    <property type="evidence" value="ECO:0007669"/>
    <property type="project" value="UniProtKB-UniRule"/>
</dbReference>
<dbReference type="EMBL" id="SWLB01000008">
    <property type="protein sequence ID" value="KAF3335806.1"/>
    <property type="molecule type" value="Genomic_DNA"/>
</dbReference>
<dbReference type="PANTHER" id="PTHR23257">
    <property type="entry name" value="SERINE-THREONINE PROTEIN KINASE"/>
    <property type="match status" value="1"/>
</dbReference>
<dbReference type="SUPFAM" id="SSF56112">
    <property type="entry name" value="Protein kinase-like (PK-like)"/>
    <property type="match status" value="1"/>
</dbReference>
<dbReference type="Gene3D" id="3.10.20.90">
    <property type="entry name" value="Phosphatidylinositol 3-kinase Catalytic Subunit, Chain A, domain 1"/>
    <property type="match status" value="1"/>
</dbReference>
<keyword evidence="2" id="KW-0963">Cytoplasm</keyword>
<dbReference type="FunFam" id="1.10.510.10:FF:000142">
    <property type="entry name" value="Octicosapeptide/phox/Bem1p domain kinase superfamily protein"/>
    <property type="match status" value="1"/>
</dbReference>
<evidence type="ECO:0000256" key="8">
    <source>
        <dbReference type="ARBA" id="ARBA00022840"/>
    </source>
</evidence>
<accession>A0A833RAF5</accession>
<sequence>MDLIQNQRSPRGIISRPGMMETSSTNRNLCSAVPSSTPISIAAAVSNANSSSNSNPQNEEMADLFGLRLSDSGGCSNSSYSNSNSNMNINLNKKPSEAKPKSNLSRVSSQKETCIEDISENNKISLSEPGQSPQSDKVKFMCSFGGKILPRPSDGKLRYVGGETRLVSMGKTFTWTEFANRTLKVFNQPHIIKYQLPGEDLDALISVSSDEDLQNMMEEYDGLEKSDGSLRLRIFLISTNEMEREGAECTPSTDYVVAVNNTVDPSAKNLSGDNLSSQGFYPSPYTSQSPPFSPGPNKNYYEMSNGFGFHNPVPIILPKKLNKVDFGNASPVAPVVTNQGVVTDTFVRNDNDLNGYHSEKCYGCTEYTPSMPHAYSDSQIHEEKTRELEFVASPLPQYPFEEDDFFSNSNLNLNLSLHQDHEGSILTNNKGTYAPVSDPNYNNTYSNLSGTQISSQDLLSLESQVPTSPFPVSDPAKENLPGYFKFVESSMGFGETLTPPVEKTLVNLSNDPPLISLDSMDVMPSLGSNDPFQNTPLVDIGLNEVLNDNNVADSIENKNITSLEPVVKIEDVTDEVTLEVPSFSGAIPHIVECAERTISSRDFKSEGGDNEELEVDGSISDATIAEIEAGMYGLQIIKNADLEELRELGSGTFGTVYHGKWRGSDVAIKRIKKSCFSGRKSEQDKLTKDFWREAQILSKLHHPNVVAFYGVVPDGPEGTLATVTEFMVNGSLRHVLVRKEKALDKRKRLMIAMDAACGMEYLHSKNIVHFDLKCDNLLVNLRDPHRPICKVGDFGLSRIKRNTLVSGGVRGTLPWMAPELLNGSSSKVSEKVDVFSFGIALWEILTGEEPYANMHCGTIIGGILNNTLRPPIPERCDPDWRQLMEECWNADPNARPTFTAITDRLRAMSISLQSKLAQNK</sequence>
<dbReference type="PRINTS" id="PR00109">
    <property type="entry name" value="TYRKINASE"/>
</dbReference>
<keyword evidence="9" id="KW-0927">Auxin signaling pathway</keyword>
<dbReference type="CDD" id="cd06410">
    <property type="entry name" value="PB1_UP2"/>
    <property type="match status" value="1"/>
</dbReference>
<feature type="compositionally biased region" description="Polar residues" evidence="11">
    <location>
        <begin position="268"/>
        <end position="290"/>
    </location>
</feature>
<dbReference type="SMART" id="SM00666">
    <property type="entry name" value="PB1"/>
    <property type="match status" value="1"/>
</dbReference>
<keyword evidence="3" id="KW-0723">Serine/threonine-protein kinase</keyword>
<dbReference type="Gene3D" id="3.30.200.20">
    <property type="entry name" value="Phosphorylase Kinase, domain 1"/>
    <property type="match status" value="1"/>
</dbReference>
<dbReference type="OrthoDB" id="4062651at2759"/>
<evidence type="ECO:0000256" key="2">
    <source>
        <dbReference type="ARBA" id="ARBA00022490"/>
    </source>
</evidence>
<keyword evidence="5" id="KW-0808">Transferase</keyword>
<dbReference type="SMART" id="SM00220">
    <property type="entry name" value="S_TKc"/>
    <property type="match status" value="1"/>
</dbReference>
<dbReference type="InterPro" id="IPR011009">
    <property type="entry name" value="Kinase-like_dom_sf"/>
</dbReference>
<keyword evidence="6 10" id="KW-0547">Nucleotide-binding</keyword>
<evidence type="ECO:0000313" key="14">
    <source>
        <dbReference type="Proteomes" id="UP000623129"/>
    </source>
</evidence>
<name>A0A833RAF5_9POAL</name>
<dbReference type="Pfam" id="PF00564">
    <property type="entry name" value="PB1"/>
    <property type="match status" value="1"/>
</dbReference>
<dbReference type="InterPro" id="IPR008271">
    <property type="entry name" value="Ser/Thr_kinase_AS"/>
</dbReference>
<dbReference type="InterPro" id="IPR000719">
    <property type="entry name" value="Prot_kinase_dom"/>
</dbReference>
<dbReference type="InterPro" id="IPR050167">
    <property type="entry name" value="Ser_Thr_protein_kinase"/>
</dbReference>
<dbReference type="Proteomes" id="UP000623129">
    <property type="component" value="Unassembled WGS sequence"/>
</dbReference>
<evidence type="ECO:0000313" key="13">
    <source>
        <dbReference type="EMBL" id="KAF3335806.1"/>
    </source>
</evidence>
<feature type="region of interest" description="Disordered" evidence="11">
    <location>
        <begin position="76"/>
        <end position="108"/>
    </location>
</feature>
<feature type="binding site" evidence="10">
    <location>
        <position position="673"/>
    </location>
    <ligand>
        <name>ATP</name>
        <dbReference type="ChEBI" id="CHEBI:30616"/>
    </ligand>
</feature>
<evidence type="ECO:0000256" key="3">
    <source>
        <dbReference type="ARBA" id="ARBA00022527"/>
    </source>
</evidence>
<comment type="subcellular location">
    <subcellularLocation>
        <location evidence="1">Cytoplasm</location>
    </subcellularLocation>
</comment>
<evidence type="ECO:0000256" key="9">
    <source>
        <dbReference type="ARBA" id="ARBA00023294"/>
    </source>
</evidence>
<dbReference type="InterPro" id="IPR000270">
    <property type="entry name" value="PB1_dom"/>
</dbReference>
<reference evidence="13" key="1">
    <citation type="submission" date="2020-01" db="EMBL/GenBank/DDBJ databases">
        <title>Genome sequence of Kobresia littledalei, the first chromosome-level genome in the family Cyperaceae.</title>
        <authorList>
            <person name="Qu G."/>
        </authorList>
    </citation>
    <scope>NUCLEOTIDE SEQUENCE</scope>
    <source>
        <strain evidence="13">C.B.Clarke</strain>
        <tissue evidence="13">Leaf</tissue>
    </source>
</reference>
<proteinExistence type="predicted"/>
<dbReference type="AlphaFoldDB" id="A0A833RAF5"/>
<evidence type="ECO:0000256" key="6">
    <source>
        <dbReference type="ARBA" id="ARBA00022741"/>
    </source>
</evidence>
<keyword evidence="8 10" id="KW-0067">ATP-binding</keyword>
<evidence type="ECO:0000256" key="11">
    <source>
        <dbReference type="SAM" id="MobiDB-lite"/>
    </source>
</evidence>
<dbReference type="PANTHER" id="PTHR23257:SF963">
    <property type="entry name" value="AT08303P"/>
    <property type="match status" value="1"/>
</dbReference>
<feature type="region of interest" description="Disordered" evidence="11">
    <location>
        <begin position="268"/>
        <end position="294"/>
    </location>
</feature>
<keyword evidence="14" id="KW-1185">Reference proteome</keyword>
<dbReference type="FunFam" id="3.30.200.20:FF:000081">
    <property type="entry name" value="Octicosapeptide/phox/Bem1p domain kinase superfamily protein"/>
    <property type="match status" value="1"/>
</dbReference>
<evidence type="ECO:0000256" key="4">
    <source>
        <dbReference type="ARBA" id="ARBA00022553"/>
    </source>
</evidence>
<dbReference type="InterPro" id="IPR017441">
    <property type="entry name" value="Protein_kinase_ATP_BS"/>
</dbReference>
<dbReference type="Pfam" id="PF07714">
    <property type="entry name" value="PK_Tyr_Ser-Thr"/>
    <property type="match status" value="1"/>
</dbReference>
<dbReference type="PROSITE" id="PS50011">
    <property type="entry name" value="PROTEIN_KINASE_DOM"/>
    <property type="match status" value="1"/>
</dbReference>